<feature type="binding site" evidence="6">
    <location>
        <position position="129"/>
    </location>
    <ligand>
        <name>S-adenosyl-L-methionine</name>
        <dbReference type="ChEBI" id="CHEBI:59789"/>
    </ligand>
</feature>
<comment type="similarity">
    <text evidence="1 6">Belongs to the methyltransferase superfamily. RsmH family.</text>
</comment>
<reference evidence="7 8" key="1">
    <citation type="journal article" date="2015" name="Nature">
        <title>rRNA introns, odd ribosomes, and small enigmatic genomes across a large radiation of phyla.</title>
        <authorList>
            <person name="Brown C.T."/>
            <person name="Hug L.A."/>
            <person name="Thomas B.C."/>
            <person name="Sharon I."/>
            <person name="Castelle C.J."/>
            <person name="Singh A."/>
            <person name="Wilkins M.J."/>
            <person name="Williams K.H."/>
            <person name="Banfield J.F."/>
        </authorList>
    </citation>
    <scope>NUCLEOTIDE SEQUENCE [LARGE SCALE GENOMIC DNA]</scope>
</reference>
<dbReference type="Proteomes" id="UP000033998">
    <property type="component" value="Unassembled WGS sequence"/>
</dbReference>
<dbReference type="GO" id="GO:0070475">
    <property type="term" value="P:rRNA base methylation"/>
    <property type="evidence" value="ECO:0007669"/>
    <property type="project" value="UniProtKB-UniRule"/>
</dbReference>
<keyword evidence="6" id="KW-0963">Cytoplasm</keyword>
<accession>A0A837HR80</accession>
<evidence type="ECO:0000256" key="2">
    <source>
        <dbReference type="ARBA" id="ARBA00022552"/>
    </source>
</evidence>
<dbReference type="AlphaFoldDB" id="A0A837HR80"/>
<dbReference type="Gene3D" id="1.10.150.170">
    <property type="entry name" value="Putative methyltransferase TM0872, insert domain"/>
    <property type="match status" value="1"/>
</dbReference>
<dbReference type="HAMAP" id="MF_01007">
    <property type="entry name" value="16SrRNA_methyltr_H"/>
    <property type="match status" value="1"/>
</dbReference>
<evidence type="ECO:0000313" key="7">
    <source>
        <dbReference type="EMBL" id="KKR01995.1"/>
    </source>
</evidence>
<evidence type="ECO:0000256" key="3">
    <source>
        <dbReference type="ARBA" id="ARBA00022603"/>
    </source>
</evidence>
<evidence type="ECO:0000256" key="1">
    <source>
        <dbReference type="ARBA" id="ARBA00010396"/>
    </source>
</evidence>
<feature type="binding site" evidence="6">
    <location>
        <position position="122"/>
    </location>
    <ligand>
        <name>S-adenosyl-L-methionine</name>
        <dbReference type="ChEBI" id="CHEBI:59789"/>
    </ligand>
</feature>
<protein>
    <recommendedName>
        <fullName evidence="6">Ribosomal RNA small subunit methyltransferase H</fullName>
        <ecNumber evidence="6">2.1.1.199</ecNumber>
    </recommendedName>
    <alternativeName>
        <fullName evidence="6">16S rRNA m(4)C1402 methyltransferase</fullName>
    </alternativeName>
    <alternativeName>
        <fullName evidence="6">rRNA (cytosine-N(4)-)-methyltransferase RsmH</fullName>
    </alternativeName>
</protein>
<dbReference type="NCBIfam" id="TIGR00006">
    <property type="entry name" value="16S rRNA (cytosine(1402)-N(4))-methyltransferase RsmH"/>
    <property type="match status" value="1"/>
</dbReference>
<dbReference type="GO" id="GO:0071424">
    <property type="term" value="F:rRNA (cytosine-N4-)-methyltransferase activity"/>
    <property type="evidence" value="ECO:0007669"/>
    <property type="project" value="UniProtKB-UniRule"/>
</dbReference>
<evidence type="ECO:0000256" key="4">
    <source>
        <dbReference type="ARBA" id="ARBA00022679"/>
    </source>
</evidence>
<sequence>MNDMESVHKTVLLQETIDGLNLKNNSVVVDATFGGGGHSLEILLRNPNTKVIAIDQDSTVWERVKEKFKGLENRISFTNKNFRDIDKLENIDPVRSRPLEHESATITLGRPASNGIDGIIFDLGLSSDQLENSGRGFSFMKDEPLLMQMKSSAKENPSPEDVTALDVVNTWSEKSLADIIYGYGEEKFSRRIAKGIVETRQKKKIETTTELVEIISQAVPAAYRRARLHFATRTFQAIRIAVNDELGSLEQGLSKGFDALKIGGRIATISFHSLEDRIVKRFYKKKVTEGKGKLVNKKIILADNSEIKNNPRARSAKLRIIEKI</sequence>
<comment type="function">
    <text evidence="6">Specifically methylates the N4 position of cytidine in position 1402 (C1402) of 16S rRNA.</text>
</comment>
<dbReference type="PANTHER" id="PTHR11265:SF0">
    <property type="entry name" value="12S RRNA N4-METHYLCYTIDINE METHYLTRANSFERASE"/>
    <property type="match status" value="1"/>
</dbReference>
<proteinExistence type="inferred from homology"/>
<dbReference type="GO" id="GO:0005737">
    <property type="term" value="C:cytoplasm"/>
    <property type="evidence" value="ECO:0007669"/>
    <property type="project" value="UniProtKB-SubCell"/>
</dbReference>
<keyword evidence="5 6" id="KW-0949">S-adenosyl-L-methionine</keyword>
<dbReference type="SUPFAM" id="SSF53335">
    <property type="entry name" value="S-adenosyl-L-methionine-dependent methyltransferases"/>
    <property type="match status" value="1"/>
</dbReference>
<dbReference type="PIRSF" id="PIRSF004486">
    <property type="entry name" value="MraW"/>
    <property type="match status" value="1"/>
</dbReference>
<evidence type="ECO:0000313" key="8">
    <source>
        <dbReference type="Proteomes" id="UP000033998"/>
    </source>
</evidence>
<comment type="subcellular location">
    <subcellularLocation>
        <location evidence="6">Cytoplasm</location>
    </subcellularLocation>
</comment>
<comment type="caution">
    <text evidence="7">The sequence shown here is derived from an EMBL/GenBank/DDBJ whole genome shotgun (WGS) entry which is preliminary data.</text>
</comment>
<comment type="catalytic activity">
    <reaction evidence="6">
        <text>cytidine(1402) in 16S rRNA + S-adenosyl-L-methionine = N(4)-methylcytidine(1402) in 16S rRNA + S-adenosyl-L-homocysteine + H(+)</text>
        <dbReference type="Rhea" id="RHEA:42928"/>
        <dbReference type="Rhea" id="RHEA-COMP:10286"/>
        <dbReference type="Rhea" id="RHEA-COMP:10287"/>
        <dbReference type="ChEBI" id="CHEBI:15378"/>
        <dbReference type="ChEBI" id="CHEBI:57856"/>
        <dbReference type="ChEBI" id="CHEBI:59789"/>
        <dbReference type="ChEBI" id="CHEBI:74506"/>
        <dbReference type="ChEBI" id="CHEBI:82748"/>
        <dbReference type="EC" id="2.1.1.199"/>
    </reaction>
</comment>
<dbReference type="InterPro" id="IPR023397">
    <property type="entry name" value="SAM-dep_MeTrfase_MraW_recog"/>
</dbReference>
<dbReference type="PANTHER" id="PTHR11265">
    <property type="entry name" value="S-ADENOSYL-METHYLTRANSFERASE MRAW"/>
    <property type="match status" value="1"/>
</dbReference>
<keyword evidence="2 6" id="KW-0698">rRNA processing</keyword>
<evidence type="ECO:0000256" key="6">
    <source>
        <dbReference type="HAMAP-Rule" id="MF_01007"/>
    </source>
</evidence>
<organism evidence="7 8">
    <name type="scientific">Candidatus Nomurabacteria bacterium GW2011_GWD2_39_12</name>
    <dbReference type="NCBI Taxonomy" id="1618759"/>
    <lineage>
        <taxon>Bacteria</taxon>
        <taxon>Candidatus Nomuraibacteriota</taxon>
    </lineage>
</organism>
<gene>
    <name evidence="6" type="primary">rsmH</name>
    <name evidence="7" type="ORF">UT27_C0004G0066</name>
</gene>
<dbReference type="Gene3D" id="3.40.50.150">
    <property type="entry name" value="Vaccinia Virus protein VP39"/>
    <property type="match status" value="1"/>
</dbReference>
<dbReference type="Pfam" id="PF01795">
    <property type="entry name" value="Methyltransf_5"/>
    <property type="match status" value="1"/>
</dbReference>
<dbReference type="InterPro" id="IPR002903">
    <property type="entry name" value="RsmH"/>
</dbReference>
<dbReference type="EC" id="2.1.1.199" evidence="6"/>
<feature type="binding site" evidence="6">
    <location>
        <position position="82"/>
    </location>
    <ligand>
        <name>S-adenosyl-L-methionine</name>
        <dbReference type="ChEBI" id="CHEBI:59789"/>
    </ligand>
</feature>
<keyword evidence="3 6" id="KW-0489">Methyltransferase</keyword>
<dbReference type="EMBL" id="LBWE01000004">
    <property type="protein sequence ID" value="KKR01995.1"/>
    <property type="molecule type" value="Genomic_DNA"/>
</dbReference>
<keyword evidence="4 6" id="KW-0808">Transferase</keyword>
<feature type="binding site" evidence="6">
    <location>
        <begin position="36"/>
        <end position="38"/>
    </location>
    <ligand>
        <name>S-adenosyl-L-methionine</name>
        <dbReference type="ChEBI" id="CHEBI:59789"/>
    </ligand>
</feature>
<dbReference type="SUPFAM" id="SSF81799">
    <property type="entry name" value="Putative methyltransferase TM0872, insert domain"/>
    <property type="match status" value="1"/>
</dbReference>
<evidence type="ECO:0000256" key="5">
    <source>
        <dbReference type="ARBA" id="ARBA00022691"/>
    </source>
</evidence>
<name>A0A837HR80_9BACT</name>
<feature type="binding site" evidence="6">
    <location>
        <position position="55"/>
    </location>
    <ligand>
        <name>S-adenosyl-L-methionine</name>
        <dbReference type="ChEBI" id="CHEBI:59789"/>
    </ligand>
</feature>
<dbReference type="InterPro" id="IPR029063">
    <property type="entry name" value="SAM-dependent_MTases_sf"/>
</dbReference>